<evidence type="ECO:0000256" key="2">
    <source>
        <dbReference type="ARBA" id="ARBA00022771"/>
    </source>
</evidence>
<evidence type="ECO:0000313" key="8">
    <source>
        <dbReference type="RefSeq" id="XP_018467201.2"/>
    </source>
</evidence>
<dbReference type="Pfam" id="PF10551">
    <property type="entry name" value="MULE"/>
    <property type="match status" value="1"/>
</dbReference>
<dbReference type="OrthoDB" id="1090889at2759"/>
<evidence type="ECO:0000259" key="6">
    <source>
        <dbReference type="PROSITE" id="PS50966"/>
    </source>
</evidence>
<dbReference type="RefSeq" id="XP_018467201.2">
    <property type="nucleotide sequence ID" value="XM_018611699.2"/>
</dbReference>
<keyword evidence="3" id="KW-0862">Zinc</keyword>
<sequence>MGDEPERDETERYEADSEAERYEAERNEQQFDEEARVERNVADFVDEDFDEYATPVCSDDDEDGVEKEGYLRYIKGSGDLKLRQAFDSLEAFKKAMVDYVLKHRWNIKYVRWEKDKSELKCASEAEEGEEQCMWKIYCSYEEPLQKWLVKVLMKEHTCMRSGRSRLLTQEVIAGLFVDDIRENPKLMPKEILEDIQKRWELTATIDQCRNAKKRALEIIKEEQDLQFSRLRDYRVELLESNKDSSVHLETVQGDDGSDVFYRFYVCFAALKKTWTSHCRPIFGLDGCFLKCTTKGQLLAAVGRDANNQMFPIAWAVVDVENEPNWRWFIEKLQIDLNLQDGNGFTVISDRQKGLLNAVEDLLPRVEHRMCARHIYANLKKVYPNRADMKGLFWKVAKSYNTAQYNKRVDEVKAYDMDVYNSMMMKNPKNCSLAFFSPTSSCDDVSNNISESFNHAIDPARYMPFVEMLETIRRRAMLRIEARKVISMKHRGKFSIKAVERVELEQTKIRPCQVYPCGHESFEVKEKNSSYKVKMLERSCTCRKWEISGLPCRHALKVIVEKKRKKEDYIGDCYLTSKWRMQYQTPIEAVHGVNFWNKTDEAVIVPPTEDTDSVLGRKKIPKRIKGKNESPSKKKTKVTQESPTKISRARRTIHCGRCGAAGHNTRGCIGIGVEIQRPPKKNKTSSQQPMLSQEIN</sequence>
<evidence type="ECO:0000256" key="3">
    <source>
        <dbReference type="ARBA" id="ARBA00022833"/>
    </source>
</evidence>
<feature type="domain" description="SWIM-type" evidence="6">
    <location>
        <begin position="530"/>
        <end position="562"/>
    </location>
</feature>
<reference evidence="7" key="1">
    <citation type="journal article" date="2019" name="Database">
        <title>The radish genome database (RadishGD): an integrated information resource for radish genomics.</title>
        <authorList>
            <person name="Yu H.J."/>
            <person name="Baek S."/>
            <person name="Lee Y.J."/>
            <person name="Cho A."/>
            <person name="Mun J.H."/>
        </authorList>
    </citation>
    <scope>NUCLEOTIDE SEQUENCE [LARGE SCALE GENOMIC DNA]</scope>
    <source>
        <strain evidence="7">cv. WK10039</strain>
    </source>
</reference>
<dbReference type="KEGG" id="rsz:108838828"/>
<feature type="compositionally biased region" description="Polar residues" evidence="5">
    <location>
        <begin position="683"/>
        <end position="695"/>
    </location>
</feature>
<dbReference type="GO" id="GO:0008270">
    <property type="term" value="F:zinc ion binding"/>
    <property type="evidence" value="ECO:0007669"/>
    <property type="project" value="UniProtKB-KW"/>
</dbReference>
<feature type="compositionally biased region" description="Basic and acidic residues" evidence="5">
    <location>
        <begin position="9"/>
        <end position="36"/>
    </location>
</feature>
<dbReference type="InterPro" id="IPR007527">
    <property type="entry name" value="Znf_SWIM"/>
</dbReference>
<feature type="region of interest" description="Disordered" evidence="5">
    <location>
        <begin position="619"/>
        <end position="646"/>
    </location>
</feature>
<gene>
    <name evidence="8" type="primary">LOC108838828</name>
</gene>
<evidence type="ECO:0000256" key="4">
    <source>
        <dbReference type="PROSITE-ProRule" id="PRU00325"/>
    </source>
</evidence>
<protein>
    <submittedName>
        <fullName evidence="8">Uncharacterized protein LOC108838828</fullName>
    </submittedName>
</protein>
<name>A0A6J0M6D8_RAPSA</name>
<proteinExistence type="predicted"/>
<organism evidence="7 8">
    <name type="scientific">Raphanus sativus</name>
    <name type="common">Radish</name>
    <name type="synonym">Raphanus raphanistrum var. sativus</name>
    <dbReference type="NCBI Taxonomy" id="3726"/>
    <lineage>
        <taxon>Eukaryota</taxon>
        <taxon>Viridiplantae</taxon>
        <taxon>Streptophyta</taxon>
        <taxon>Embryophyta</taxon>
        <taxon>Tracheophyta</taxon>
        <taxon>Spermatophyta</taxon>
        <taxon>Magnoliopsida</taxon>
        <taxon>eudicotyledons</taxon>
        <taxon>Gunneridae</taxon>
        <taxon>Pentapetalae</taxon>
        <taxon>rosids</taxon>
        <taxon>malvids</taxon>
        <taxon>Brassicales</taxon>
        <taxon>Brassicaceae</taxon>
        <taxon>Brassiceae</taxon>
        <taxon>Raphanus</taxon>
    </lineage>
</organism>
<evidence type="ECO:0000313" key="7">
    <source>
        <dbReference type="Proteomes" id="UP000504610"/>
    </source>
</evidence>
<feature type="region of interest" description="Disordered" evidence="5">
    <location>
        <begin position="1"/>
        <end position="36"/>
    </location>
</feature>
<feature type="region of interest" description="Disordered" evidence="5">
    <location>
        <begin position="672"/>
        <end position="695"/>
    </location>
</feature>
<dbReference type="PANTHER" id="PTHR31973:SF187">
    <property type="entry name" value="MUTATOR TRANSPOSASE MUDRA PROTEIN"/>
    <property type="match status" value="1"/>
</dbReference>
<dbReference type="InterPro" id="IPR018289">
    <property type="entry name" value="MULE_transposase_dom"/>
</dbReference>
<dbReference type="PANTHER" id="PTHR31973">
    <property type="entry name" value="POLYPROTEIN, PUTATIVE-RELATED"/>
    <property type="match status" value="1"/>
</dbReference>
<dbReference type="Pfam" id="PF04434">
    <property type="entry name" value="SWIM"/>
    <property type="match status" value="1"/>
</dbReference>
<keyword evidence="7" id="KW-1185">Reference proteome</keyword>
<reference evidence="8" key="2">
    <citation type="submission" date="2025-08" db="UniProtKB">
        <authorList>
            <consortium name="RefSeq"/>
        </authorList>
    </citation>
    <scope>IDENTIFICATION</scope>
    <source>
        <tissue evidence="8">Leaf</tissue>
    </source>
</reference>
<dbReference type="AlphaFoldDB" id="A0A6J0M6D8"/>
<keyword evidence="1" id="KW-0479">Metal-binding</keyword>
<dbReference type="SMART" id="SM00575">
    <property type="entry name" value="ZnF_PMZ"/>
    <property type="match status" value="1"/>
</dbReference>
<dbReference type="PROSITE" id="PS50966">
    <property type="entry name" value="ZF_SWIM"/>
    <property type="match status" value="1"/>
</dbReference>
<evidence type="ECO:0000256" key="5">
    <source>
        <dbReference type="SAM" id="MobiDB-lite"/>
    </source>
</evidence>
<evidence type="ECO:0000256" key="1">
    <source>
        <dbReference type="ARBA" id="ARBA00022723"/>
    </source>
</evidence>
<dbReference type="Proteomes" id="UP000504610">
    <property type="component" value="Chromosome 9"/>
</dbReference>
<dbReference type="GeneID" id="108838828"/>
<keyword evidence="2 4" id="KW-0863">Zinc-finger</keyword>
<dbReference type="InterPro" id="IPR006564">
    <property type="entry name" value="Znf_PMZ"/>
</dbReference>
<accession>A0A6J0M6D8</accession>